<gene>
    <name evidence="1" type="ORF">LOK49_LG06G03204</name>
</gene>
<evidence type="ECO:0000313" key="2">
    <source>
        <dbReference type="Proteomes" id="UP001060215"/>
    </source>
</evidence>
<accession>A0ACC0HB71</accession>
<reference evidence="1 2" key="1">
    <citation type="journal article" date="2022" name="Plant J.">
        <title>Chromosome-level genome of Camellia lanceoleosa provides a valuable resource for understanding genome evolution and self-incompatibility.</title>
        <authorList>
            <person name="Gong W."/>
            <person name="Xiao S."/>
            <person name="Wang L."/>
            <person name="Liao Z."/>
            <person name="Chang Y."/>
            <person name="Mo W."/>
            <person name="Hu G."/>
            <person name="Li W."/>
            <person name="Zhao G."/>
            <person name="Zhu H."/>
            <person name="Hu X."/>
            <person name="Ji K."/>
            <person name="Xiang X."/>
            <person name="Song Q."/>
            <person name="Yuan D."/>
            <person name="Jin S."/>
            <person name="Zhang L."/>
        </authorList>
    </citation>
    <scope>NUCLEOTIDE SEQUENCE [LARGE SCALE GENOMIC DNA]</scope>
    <source>
        <strain evidence="1">SQ_2022a</strain>
    </source>
</reference>
<dbReference type="EMBL" id="CM045762">
    <property type="protein sequence ID" value="KAI8010123.1"/>
    <property type="molecule type" value="Genomic_DNA"/>
</dbReference>
<proteinExistence type="predicted"/>
<evidence type="ECO:0000313" key="1">
    <source>
        <dbReference type="EMBL" id="KAI8010123.1"/>
    </source>
</evidence>
<organism evidence="1 2">
    <name type="scientific">Camellia lanceoleosa</name>
    <dbReference type="NCBI Taxonomy" id="1840588"/>
    <lineage>
        <taxon>Eukaryota</taxon>
        <taxon>Viridiplantae</taxon>
        <taxon>Streptophyta</taxon>
        <taxon>Embryophyta</taxon>
        <taxon>Tracheophyta</taxon>
        <taxon>Spermatophyta</taxon>
        <taxon>Magnoliopsida</taxon>
        <taxon>eudicotyledons</taxon>
        <taxon>Gunneridae</taxon>
        <taxon>Pentapetalae</taxon>
        <taxon>asterids</taxon>
        <taxon>Ericales</taxon>
        <taxon>Theaceae</taxon>
        <taxon>Camellia</taxon>
    </lineage>
</organism>
<keyword evidence="2" id="KW-1185">Reference proteome</keyword>
<protein>
    <submittedName>
        <fullName evidence="1">Uncharacterized protein</fullName>
    </submittedName>
</protein>
<comment type="caution">
    <text evidence="1">The sequence shown here is derived from an EMBL/GenBank/DDBJ whole genome shotgun (WGS) entry which is preliminary data.</text>
</comment>
<sequence>MATAIAFITTTTATPTKLSPSALSHCGSNSNRSNSLLSLFTNPNFNTKFSSLKTKTLHVNASSTIGAANEALDASSPGLVGANDLLIVGPGVLGRLVAEKWQEDHPGSQIIGQTATTDHHDELTKIGINPSLKGTKAIHKFPYVVFCAPPSRTLDYPGDVREAASSWSGEGSFVFTSSSAPYDCSDNGPCDEDSPSVPIGRNPRTDVLLKAEKVVLEYGGCVLRLAGLYKADRGAHMYWLKKGIVDARPDHILNLIHYEDAASLLVAILKKKPQGQIFLGCDNHPLSRQEVMDLVSKSGKYSQKFEGFTGTNDPLGKKLNNENTRKELGWKPKYPSFAQFLGVSE</sequence>
<name>A0ACC0HB71_9ERIC</name>
<dbReference type="Proteomes" id="UP001060215">
    <property type="component" value="Chromosome 5"/>
</dbReference>